<gene>
    <name evidence="1" type="ORF">AABB92_22410</name>
</gene>
<dbReference type="EMBL" id="JBCGBG010000011">
    <property type="protein sequence ID" value="MEL7698394.1"/>
    <property type="molecule type" value="Genomic_DNA"/>
</dbReference>
<protein>
    <submittedName>
        <fullName evidence="1">Type II toxin-antitoxin system RelE/ParE family toxin</fullName>
    </submittedName>
</protein>
<comment type="caution">
    <text evidence="1">The sequence shown here is derived from an EMBL/GenBank/DDBJ whole genome shotgun (WGS) entry which is preliminary data.</text>
</comment>
<keyword evidence="2" id="KW-1185">Reference proteome</keyword>
<evidence type="ECO:0000313" key="2">
    <source>
        <dbReference type="Proteomes" id="UP001468095"/>
    </source>
</evidence>
<accession>A0ABU9MQQ9</accession>
<organism evidence="1 2">
    <name type="scientific">Pantoea brenneri</name>
    <dbReference type="NCBI Taxonomy" id="472694"/>
    <lineage>
        <taxon>Bacteria</taxon>
        <taxon>Pseudomonadati</taxon>
        <taxon>Pseudomonadota</taxon>
        <taxon>Gammaproteobacteria</taxon>
        <taxon>Enterobacterales</taxon>
        <taxon>Erwiniaceae</taxon>
        <taxon>Pantoea</taxon>
    </lineage>
</organism>
<dbReference type="Pfam" id="PF05973">
    <property type="entry name" value="Gp49"/>
    <property type="match status" value="1"/>
</dbReference>
<name>A0ABU9MQQ9_9GAMM</name>
<dbReference type="GeneID" id="90523625"/>
<dbReference type="Proteomes" id="UP001468095">
    <property type="component" value="Unassembled WGS sequence"/>
</dbReference>
<dbReference type="RefSeq" id="WP_031378137.1">
    <property type="nucleotide sequence ID" value="NZ_JBCGBG010000011.1"/>
</dbReference>
<evidence type="ECO:0000313" key="1">
    <source>
        <dbReference type="EMBL" id="MEL7698394.1"/>
    </source>
</evidence>
<sequence length="123" mass="14259">MAWEVITRKLFDVWYEGQTEEVQEEIAAYFLILEEIGPQLGRPQVDQIKASKYKNMKELRVQIGGHPFRAFFAFDPERKAIVLCAGDKKGEDEKLFYKRMIKIADTEFTSHLESPETKDDGNA</sequence>
<proteinExistence type="predicted"/>
<dbReference type="InterPro" id="IPR009241">
    <property type="entry name" value="HigB-like"/>
</dbReference>
<reference evidence="1 2" key="1">
    <citation type="submission" date="2024-04" db="EMBL/GenBank/DDBJ databases">
        <authorList>
            <person name="Suleimanova A.D."/>
            <person name="Pudova D.S."/>
            <person name="Shagimardanova E.I."/>
            <person name="Sharipova M.R."/>
        </authorList>
    </citation>
    <scope>NUCLEOTIDE SEQUENCE [LARGE SCALE GENOMIC DNA]</scope>
    <source>
        <strain evidence="1 2">3.1</strain>
    </source>
</reference>